<dbReference type="RefSeq" id="WP_091933031.1">
    <property type="nucleotide sequence ID" value="NZ_FNCY01000001.1"/>
</dbReference>
<gene>
    <name evidence="1" type="ORF">SAMN05660652_00576</name>
</gene>
<proteinExistence type="predicted"/>
<dbReference type="EMBL" id="FNCY01000001">
    <property type="protein sequence ID" value="SDG73295.1"/>
    <property type="molecule type" value="Genomic_DNA"/>
</dbReference>
<accession>A0A1G7WMS0</accession>
<keyword evidence="2" id="KW-1185">Reference proteome</keyword>
<dbReference type="Proteomes" id="UP000198607">
    <property type="component" value="Unassembled WGS sequence"/>
</dbReference>
<organism evidence="1 2">
    <name type="scientific">Propionivibrio dicarboxylicus</name>
    <dbReference type="NCBI Taxonomy" id="83767"/>
    <lineage>
        <taxon>Bacteria</taxon>
        <taxon>Pseudomonadati</taxon>
        <taxon>Pseudomonadota</taxon>
        <taxon>Betaproteobacteria</taxon>
        <taxon>Rhodocyclales</taxon>
        <taxon>Rhodocyclaceae</taxon>
        <taxon>Propionivibrio</taxon>
    </lineage>
</organism>
<dbReference type="OrthoDB" id="8562828at2"/>
<dbReference type="AlphaFoldDB" id="A0A1G7WMS0"/>
<evidence type="ECO:0000313" key="2">
    <source>
        <dbReference type="Proteomes" id="UP000198607"/>
    </source>
</evidence>
<protein>
    <submittedName>
        <fullName evidence="1">Uncharacterized protein</fullName>
    </submittedName>
</protein>
<name>A0A1G7WMS0_9RHOO</name>
<dbReference type="STRING" id="83767.SAMN05660652_00576"/>
<sequence>MEKDTDSQIGSEPSDGFLRKVELASIEALVKLLGMERKEPPDRVHRLTADQETRLRYIENEAVTSFQGDLTQLEAALGMMRMGFHFGWKVLYIIHSKKTVRNYEEILNIRIREEFPEVGPSSYRSVGLNLALRYSNFWKVVGGTIKIPRRRDVSEI</sequence>
<reference evidence="1 2" key="1">
    <citation type="submission" date="2016-10" db="EMBL/GenBank/DDBJ databases">
        <authorList>
            <person name="de Groot N.N."/>
        </authorList>
    </citation>
    <scope>NUCLEOTIDE SEQUENCE [LARGE SCALE GENOMIC DNA]</scope>
    <source>
        <strain evidence="1 2">DSM 5885</strain>
    </source>
</reference>
<evidence type="ECO:0000313" key="1">
    <source>
        <dbReference type="EMBL" id="SDG73295.1"/>
    </source>
</evidence>